<organism evidence="1 2">
    <name type="scientific">Pleurodeles waltl</name>
    <name type="common">Iberian ribbed newt</name>
    <dbReference type="NCBI Taxonomy" id="8319"/>
    <lineage>
        <taxon>Eukaryota</taxon>
        <taxon>Metazoa</taxon>
        <taxon>Chordata</taxon>
        <taxon>Craniata</taxon>
        <taxon>Vertebrata</taxon>
        <taxon>Euteleostomi</taxon>
        <taxon>Amphibia</taxon>
        <taxon>Batrachia</taxon>
        <taxon>Caudata</taxon>
        <taxon>Salamandroidea</taxon>
        <taxon>Salamandridae</taxon>
        <taxon>Pleurodelinae</taxon>
        <taxon>Pleurodeles</taxon>
    </lineage>
</organism>
<keyword evidence="2" id="KW-1185">Reference proteome</keyword>
<protein>
    <submittedName>
        <fullName evidence="1">Uncharacterized protein</fullName>
    </submittedName>
</protein>
<dbReference type="Proteomes" id="UP001066276">
    <property type="component" value="Chromosome 5"/>
</dbReference>
<name>A0AAV7R6A1_PLEWA</name>
<sequence length="111" mass="12111">MQALDGAWDHSSKCVHRGERNRQQGRVAVWQVSSGRYAFVRPRRLIPLADGRCSSDADMQFGTVHACWDGDLRCLQQGTGSLGRVAPTSSPVQWLQPTGCGGPYPRAISAN</sequence>
<gene>
    <name evidence="1" type="ORF">NDU88_000633</name>
</gene>
<comment type="caution">
    <text evidence="1">The sequence shown here is derived from an EMBL/GenBank/DDBJ whole genome shotgun (WGS) entry which is preliminary data.</text>
</comment>
<evidence type="ECO:0000313" key="1">
    <source>
        <dbReference type="EMBL" id="KAJ1147774.1"/>
    </source>
</evidence>
<dbReference type="EMBL" id="JANPWB010000009">
    <property type="protein sequence ID" value="KAJ1147774.1"/>
    <property type="molecule type" value="Genomic_DNA"/>
</dbReference>
<evidence type="ECO:0000313" key="2">
    <source>
        <dbReference type="Proteomes" id="UP001066276"/>
    </source>
</evidence>
<proteinExistence type="predicted"/>
<accession>A0AAV7R6A1</accession>
<dbReference type="AlphaFoldDB" id="A0AAV7R6A1"/>
<reference evidence="1" key="1">
    <citation type="journal article" date="2022" name="bioRxiv">
        <title>Sequencing and chromosome-scale assembly of the giantPleurodeles waltlgenome.</title>
        <authorList>
            <person name="Brown T."/>
            <person name="Elewa A."/>
            <person name="Iarovenko S."/>
            <person name="Subramanian E."/>
            <person name="Araus A.J."/>
            <person name="Petzold A."/>
            <person name="Susuki M."/>
            <person name="Suzuki K.-i.T."/>
            <person name="Hayashi T."/>
            <person name="Toyoda A."/>
            <person name="Oliveira C."/>
            <person name="Osipova E."/>
            <person name="Leigh N.D."/>
            <person name="Simon A."/>
            <person name="Yun M.H."/>
        </authorList>
    </citation>
    <scope>NUCLEOTIDE SEQUENCE</scope>
    <source>
        <strain evidence="1">20211129_DDA</strain>
        <tissue evidence="1">Liver</tissue>
    </source>
</reference>